<evidence type="ECO:0000256" key="9">
    <source>
        <dbReference type="ARBA" id="ARBA00040965"/>
    </source>
</evidence>
<dbReference type="GO" id="GO:0004662">
    <property type="term" value="F:CAAX-protein geranylgeranyltransferase activity"/>
    <property type="evidence" value="ECO:0007669"/>
    <property type="project" value="UniProtKB-EC"/>
</dbReference>
<dbReference type="GO" id="GO:0005965">
    <property type="term" value="C:protein farnesyltransferase complex"/>
    <property type="evidence" value="ECO:0007669"/>
    <property type="project" value="TreeGrafter"/>
</dbReference>
<accession>A0A9P7N7Y7</accession>
<dbReference type="InterPro" id="IPR002088">
    <property type="entry name" value="Prenyl_trans_a"/>
</dbReference>
<evidence type="ECO:0000256" key="12">
    <source>
        <dbReference type="ARBA" id="ARBA00043086"/>
    </source>
</evidence>
<dbReference type="EC" id="2.5.1.58" evidence="4"/>
<reference evidence="14" key="1">
    <citation type="journal article" date="2020" name="bioRxiv">
        <title>Whole genome comparisons of ergot fungi reveals the divergence and evolution of species within the genus Claviceps are the result of varying mechanisms driving genome evolution and host range expansion.</title>
        <authorList>
            <person name="Wyka S.A."/>
            <person name="Mondo S.J."/>
            <person name="Liu M."/>
            <person name="Dettman J."/>
            <person name="Nalam V."/>
            <person name="Broders K.D."/>
        </authorList>
    </citation>
    <scope>NUCLEOTIDE SEQUENCE</scope>
    <source>
        <strain evidence="14">CCC 602</strain>
    </source>
</reference>
<comment type="similarity">
    <text evidence="2">Belongs to the protein prenyltransferase subunit alpha family.</text>
</comment>
<dbReference type="GO" id="GO:0004660">
    <property type="term" value="F:protein farnesyltransferase activity"/>
    <property type="evidence" value="ECO:0007669"/>
    <property type="project" value="UniProtKB-EC"/>
</dbReference>
<keyword evidence="6" id="KW-0808">Transferase</keyword>
<comment type="caution">
    <text evidence="14">The sequence shown here is derived from an EMBL/GenBank/DDBJ whole genome shotgun (WGS) entry which is preliminary data.</text>
</comment>
<evidence type="ECO:0000256" key="3">
    <source>
        <dbReference type="ARBA" id="ARBA00012700"/>
    </source>
</evidence>
<name>A0A9P7N7Y7_9HYPO</name>
<comment type="cofactor">
    <cofactor evidence="1">
        <name>Mg(2+)</name>
        <dbReference type="ChEBI" id="CHEBI:18420"/>
    </cofactor>
</comment>
<evidence type="ECO:0000256" key="1">
    <source>
        <dbReference type="ARBA" id="ARBA00001946"/>
    </source>
</evidence>
<dbReference type="PANTHER" id="PTHR11129">
    <property type="entry name" value="PROTEIN FARNESYLTRANSFERASE ALPHA SUBUNIT/RAB GERANYLGERANYL TRANSFERASE ALPHA SUBUNIT"/>
    <property type="match status" value="1"/>
</dbReference>
<protein>
    <recommendedName>
        <fullName evidence="9">Protein farnesyltransferase/geranylgeranyltransferase type-1 subunit alpha</fullName>
        <ecNumber evidence="4">2.5.1.58</ecNumber>
        <ecNumber evidence="3">2.5.1.59</ecNumber>
    </recommendedName>
    <alternativeName>
        <fullName evidence="12">CAAX farnesyltransferase subunit alpha</fullName>
    </alternativeName>
    <alternativeName>
        <fullName evidence="11">FTase-alpha</fullName>
    </alternativeName>
    <alternativeName>
        <fullName evidence="10">Ras proteins prenyltransferase subunit alpha</fullName>
    </alternativeName>
    <alternativeName>
        <fullName evidence="13">Type I protein geranyl-geranyltransferase subunit alpha</fullName>
    </alternativeName>
</protein>
<evidence type="ECO:0000256" key="5">
    <source>
        <dbReference type="ARBA" id="ARBA00022602"/>
    </source>
</evidence>
<proteinExistence type="inferred from homology"/>
<evidence type="ECO:0000313" key="14">
    <source>
        <dbReference type="EMBL" id="KAG6000253.1"/>
    </source>
</evidence>
<dbReference type="Proteomes" id="UP000748025">
    <property type="component" value="Unassembled WGS sequence"/>
</dbReference>
<organism evidence="14 15">
    <name type="scientific">Claviceps pusilla</name>
    <dbReference type="NCBI Taxonomy" id="123648"/>
    <lineage>
        <taxon>Eukaryota</taxon>
        <taxon>Fungi</taxon>
        <taxon>Dikarya</taxon>
        <taxon>Ascomycota</taxon>
        <taxon>Pezizomycotina</taxon>
        <taxon>Sordariomycetes</taxon>
        <taxon>Hypocreomycetidae</taxon>
        <taxon>Hypocreales</taxon>
        <taxon>Clavicipitaceae</taxon>
        <taxon>Claviceps</taxon>
    </lineage>
</organism>
<dbReference type="GO" id="GO:0005953">
    <property type="term" value="C:CAAX-protein geranylgeranyltransferase complex"/>
    <property type="evidence" value="ECO:0007669"/>
    <property type="project" value="TreeGrafter"/>
</dbReference>
<sequence length="285" mass="33012">MAVQECSPRCLRLTEHIISMNPAHYTVWLYRFKIVQTLQIPIPDEIRWLDEVALSNLKNYQIWHHRQLLIDYYFPSIASEEETVKKLARTEVQFLNTMLKEDAKNYHVWSYRQYLVKKLGMWNITELAATQNLIEDDVRNNSAWAHRFFIVFSDPAVSTPSLSATAHDPKVPASLIERELGYAKEKIVLAPQNQSSWNYLRGVLAKGGRSLSDVVEFSSQFVRDLGEENEEVKSSHALDLLADAHGQSGESGKARLCLRRLWEKWDPIREGYWKHRAAELEAEAK</sequence>
<dbReference type="Pfam" id="PF01239">
    <property type="entry name" value="PPTA"/>
    <property type="match status" value="5"/>
</dbReference>
<dbReference type="EMBL" id="SRPW01001547">
    <property type="protein sequence ID" value="KAG6000253.1"/>
    <property type="molecule type" value="Genomic_DNA"/>
</dbReference>
<dbReference type="Gene3D" id="1.25.40.120">
    <property type="entry name" value="Protein prenylyltransferase"/>
    <property type="match status" value="1"/>
</dbReference>
<dbReference type="OrthoDB" id="272289at2759"/>
<evidence type="ECO:0000256" key="2">
    <source>
        <dbReference type="ARBA" id="ARBA00006734"/>
    </source>
</evidence>
<dbReference type="AlphaFoldDB" id="A0A9P7N7Y7"/>
<evidence type="ECO:0000256" key="7">
    <source>
        <dbReference type="ARBA" id="ARBA00022737"/>
    </source>
</evidence>
<evidence type="ECO:0000256" key="6">
    <source>
        <dbReference type="ARBA" id="ARBA00022679"/>
    </source>
</evidence>
<keyword evidence="15" id="KW-1185">Reference proteome</keyword>
<gene>
    <name evidence="14" type="ORF">E4U43_001654</name>
</gene>
<evidence type="ECO:0000256" key="4">
    <source>
        <dbReference type="ARBA" id="ARBA00012702"/>
    </source>
</evidence>
<dbReference type="EC" id="2.5.1.59" evidence="3"/>
<evidence type="ECO:0000256" key="8">
    <source>
        <dbReference type="ARBA" id="ARBA00022842"/>
    </source>
</evidence>
<evidence type="ECO:0000256" key="13">
    <source>
        <dbReference type="ARBA" id="ARBA00043219"/>
    </source>
</evidence>
<dbReference type="PANTHER" id="PTHR11129:SF1">
    <property type="entry name" value="PROTEIN FARNESYLTRANSFERASE_GERANYLGERANYLTRANSFERASE TYPE-1 SUBUNIT ALPHA"/>
    <property type="match status" value="1"/>
</dbReference>
<dbReference type="PROSITE" id="PS51147">
    <property type="entry name" value="PFTA"/>
    <property type="match status" value="5"/>
</dbReference>
<keyword evidence="7" id="KW-0677">Repeat</keyword>
<evidence type="ECO:0000313" key="15">
    <source>
        <dbReference type="Proteomes" id="UP000748025"/>
    </source>
</evidence>
<evidence type="ECO:0000256" key="11">
    <source>
        <dbReference type="ARBA" id="ARBA00042436"/>
    </source>
</evidence>
<dbReference type="SUPFAM" id="SSF48439">
    <property type="entry name" value="Protein prenylyltransferase"/>
    <property type="match status" value="1"/>
</dbReference>
<evidence type="ECO:0000256" key="10">
    <source>
        <dbReference type="ARBA" id="ARBA00041392"/>
    </source>
</evidence>
<keyword evidence="8" id="KW-0460">Magnesium</keyword>
<keyword evidence="5" id="KW-0637">Prenyltransferase</keyword>